<evidence type="ECO:0000256" key="1">
    <source>
        <dbReference type="SAM" id="Phobius"/>
    </source>
</evidence>
<keyword evidence="1" id="KW-0812">Transmembrane</keyword>
<name>A0A8J7CBN7_9BACT</name>
<keyword evidence="1" id="KW-1133">Transmembrane helix</keyword>
<feature type="transmembrane region" description="Helical" evidence="1">
    <location>
        <begin position="35"/>
        <end position="53"/>
    </location>
</feature>
<reference evidence="2 3" key="1">
    <citation type="submission" date="2020-08" db="EMBL/GenBank/DDBJ databases">
        <title>Acidobacteriota in marine sediments use diverse sulfur dissimilation pathways.</title>
        <authorList>
            <person name="Wasmund K."/>
        </authorList>
    </citation>
    <scope>NUCLEOTIDE SEQUENCE [LARGE SCALE GENOMIC DNA]</scope>
    <source>
        <strain evidence="2">MAG AM4</strain>
    </source>
</reference>
<evidence type="ECO:0000313" key="3">
    <source>
        <dbReference type="Proteomes" id="UP000648239"/>
    </source>
</evidence>
<gene>
    <name evidence="2" type="ORF">IFK94_00040</name>
</gene>
<dbReference type="Proteomes" id="UP000648239">
    <property type="component" value="Unassembled WGS sequence"/>
</dbReference>
<keyword evidence="1" id="KW-0472">Membrane</keyword>
<sequence>MKSHFLHLLLYSTLVSVFFAMLLKSDRKEQLKFGGIIWIAMVGGVLALAWLMSPFPS</sequence>
<proteinExistence type="predicted"/>
<dbReference type="AlphaFoldDB" id="A0A8J7CBN7"/>
<organism evidence="2 3">
    <name type="scientific">Candidatus Polarisedimenticola svalbardensis</name>
    <dbReference type="NCBI Taxonomy" id="2886004"/>
    <lineage>
        <taxon>Bacteria</taxon>
        <taxon>Pseudomonadati</taxon>
        <taxon>Acidobacteriota</taxon>
        <taxon>Candidatus Polarisedimenticolia</taxon>
        <taxon>Candidatus Polarisedimenticolales</taxon>
        <taxon>Candidatus Polarisedimenticolaceae</taxon>
        <taxon>Candidatus Polarisedimenticola</taxon>
    </lineage>
</organism>
<accession>A0A8J7CBN7</accession>
<evidence type="ECO:0000313" key="2">
    <source>
        <dbReference type="EMBL" id="MBD3866492.1"/>
    </source>
</evidence>
<protein>
    <submittedName>
        <fullName evidence="2">Uncharacterized protein</fullName>
    </submittedName>
</protein>
<dbReference type="EMBL" id="JACXWD010000001">
    <property type="protein sequence ID" value="MBD3866492.1"/>
    <property type="molecule type" value="Genomic_DNA"/>
</dbReference>
<comment type="caution">
    <text evidence="2">The sequence shown here is derived from an EMBL/GenBank/DDBJ whole genome shotgun (WGS) entry which is preliminary data.</text>
</comment>
<feature type="transmembrane region" description="Helical" evidence="1">
    <location>
        <begin position="6"/>
        <end position="23"/>
    </location>
</feature>